<protein>
    <submittedName>
        <fullName evidence="1">tRNA-modifying protein ygfZ</fullName>
    </submittedName>
</protein>
<dbReference type="AlphaFoldDB" id="A0A0A9XJ57"/>
<proteinExistence type="predicted"/>
<name>A0A0A9XJ57_LYGHE</name>
<reference evidence="1" key="1">
    <citation type="journal article" date="2014" name="PLoS ONE">
        <title>Transcriptome-Based Identification of ABC Transporters in the Western Tarnished Plant Bug Lygus hesperus.</title>
        <authorList>
            <person name="Hull J.J."/>
            <person name="Chaney K."/>
            <person name="Geib S.M."/>
            <person name="Fabrick J.A."/>
            <person name="Brent C.S."/>
            <person name="Walsh D."/>
            <person name="Lavine L.C."/>
        </authorList>
    </citation>
    <scope>NUCLEOTIDE SEQUENCE</scope>
</reference>
<feature type="non-terminal residue" evidence="1">
    <location>
        <position position="119"/>
    </location>
</feature>
<organism evidence="1">
    <name type="scientific">Lygus hesperus</name>
    <name type="common">Western plant bug</name>
    <dbReference type="NCBI Taxonomy" id="30085"/>
    <lineage>
        <taxon>Eukaryota</taxon>
        <taxon>Metazoa</taxon>
        <taxon>Ecdysozoa</taxon>
        <taxon>Arthropoda</taxon>
        <taxon>Hexapoda</taxon>
        <taxon>Insecta</taxon>
        <taxon>Pterygota</taxon>
        <taxon>Neoptera</taxon>
        <taxon>Paraneoptera</taxon>
        <taxon>Hemiptera</taxon>
        <taxon>Heteroptera</taxon>
        <taxon>Panheteroptera</taxon>
        <taxon>Cimicomorpha</taxon>
        <taxon>Miridae</taxon>
        <taxon>Mirini</taxon>
        <taxon>Lygus</taxon>
    </lineage>
</organism>
<evidence type="ECO:0000313" key="1">
    <source>
        <dbReference type="EMBL" id="JAG20762.1"/>
    </source>
</evidence>
<accession>A0A0A9XJ57</accession>
<dbReference type="EMBL" id="GBHO01022842">
    <property type="protein sequence ID" value="JAG20762.1"/>
    <property type="molecule type" value="Transcribed_RNA"/>
</dbReference>
<reference evidence="1" key="2">
    <citation type="submission" date="2014-07" db="EMBL/GenBank/DDBJ databases">
        <authorList>
            <person name="Hull J."/>
        </authorList>
    </citation>
    <scope>NUCLEOTIDE SEQUENCE</scope>
</reference>
<gene>
    <name evidence="1" type="ORF">CM83_103234</name>
</gene>
<sequence>SSPAHQTEQQGHEMLGHWVGIIMSLSAALATGSTPGEESAARMGVLFLNPRELIISGQEWRVVIEINATQLVGEVGNLWQAAVRLEDDLRLIQSADPRFLQPHQEMQRVLAMIEEIEGW</sequence>
<feature type="non-terminal residue" evidence="1">
    <location>
        <position position="1"/>
    </location>
</feature>